<protein>
    <submittedName>
        <fullName evidence="1">Uncharacterized protein</fullName>
    </submittedName>
</protein>
<comment type="caution">
    <text evidence="1">The sequence shown here is derived from an EMBL/GenBank/DDBJ whole genome shotgun (WGS) entry which is preliminary data.</text>
</comment>
<reference evidence="1 2" key="1">
    <citation type="submission" date="2019-05" db="EMBL/GenBank/DDBJ databases">
        <title>Another draft genome of Portunus trituberculatus and its Hox gene families provides insights of decapod evolution.</title>
        <authorList>
            <person name="Jeong J.-H."/>
            <person name="Song I."/>
            <person name="Kim S."/>
            <person name="Choi T."/>
            <person name="Kim D."/>
            <person name="Ryu S."/>
            <person name="Kim W."/>
        </authorList>
    </citation>
    <scope>NUCLEOTIDE SEQUENCE [LARGE SCALE GENOMIC DNA]</scope>
    <source>
        <tissue evidence="1">Muscle</tissue>
    </source>
</reference>
<dbReference type="AlphaFoldDB" id="A0A5B7I8N3"/>
<keyword evidence="2" id="KW-1185">Reference proteome</keyword>
<dbReference type="EMBL" id="VSRR010045370">
    <property type="protein sequence ID" value="MPC77238.1"/>
    <property type="molecule type" value="Genomic_DNA"/>
</dbReference>
<evidence type="ECO:0000313" key="2">
    <source>
        <dbReference type="Proteomes" id="UP000324222"/>
    </source>
</evidence>
<accession>A0A5B7I8N3</accession>
<sequence>MRVRGEVKVGRAEFRCLLHFTPWQHPAQARHGEASAPVAGGVAVSDSHHTLRGYVASRQ</sequence>
<evidence type="ECO:0000313" key="1">
    <source>
        <dbReference type="EMBL" id="MPC77238.1"/>
    </source>
</evidence>
<gene>
    <name evidence="1" type="ORF">E2C01_071687</name>
</gene>
<organism evidence="1 2">
    <name type="scientific">Portunus trituberculatus</name>
    <name type="common">Swimming crab</name>
    <name type="synonym">Neptunus trituberculatus</name>
    <dbReference type="NCBI Taxonomy" id="210409"/>
    <lineage>
        <taxon>Eukaryota</taxon>
        <taxon>Metazoa</taxon>
        <taxon>Ecdysozoa</taxon>
        <taxon>Arthropoda</taxon>
        <taxon>Crustacea</taxon>
        <taxon>Multicrustacea</taxon>
        <taxon>Malacostraca</taxon>
        <taxon>Eumalacostraca</taxon>
        <taxon>Eucarida</taxon>
        <taxon>Decapoda</taxon>
        <taxon>Pleocyemata</taxon>
        <taxon>Brachyura</taxon>
        <taxon>Eubrachyura</taxon>
        <taxon>Portunoidea</taxon>
        <taxon>Portunidae</taxon>
        <taxon>Portuninae</taxon>
        <taxon>Portunus</taxon>
    </lineage>
</organism>
<name>A0A5B7I8N3_PORTR</name>
<proteinExistence type="predicted"/>
<dbReference type="Proteomes" id="UP000324222">
    <property type="component" value="Unassembled WGS sequence"/>
</dbReference>